<dbReference type="Gene3D" id="2.60.20.10">
    <property type="entry name" value="Crystallins"/>
    <property type="match status" value="1"/>
</dbReference>
<reference evidence="2" key="1">
    <citation type="journal article" date="2014" name="Int. J. Syst. Evol. Microbiol.">
        <title>Complete genome sequence of Corynebacterium casei LMG S-19264T (=DSM 44701T), isolated from a smear-ripened cheese.</title>
        <authorList>
            <consortium name="US DOE Joint Genome Institute (JGI-PGF)"/>
            <person name="Walter F."/>
            <person name="Albersmeier A."/>
            <person name="Kalinowski J."/>
            <person name="Ruckert C."/>
        </authorList>
    </citation>
    <scope>NUCLEOTIDE SEQUENCE</scope>
    <source>
        <strain evidence="2">VKM Ac-2007</strain>
    </source>
</reference>
<protein>
    <recommendedName>
        <fullName evidence="4">Peptidase inhibitor family I36</fullName>
    </recommendedName>
</protein>
<comment type="caution">
    <text evidence="2">The sequence shown here is derived from an EMBL/GenBank/DDBJ whole genome shotgun (WGS) entry which is preliminary data.</text>
</comment>
<dbReference type="Proteomes" id="UP001143474">
    <property type="component" value="Unassembled WGS sequence"/>
</dbReference>
<proteinExistence type="predicted"/>
<dbReference type="RefSeq" id="WP_271219829.1">
    <property type="nucleotide sequence ID" value="NZ_BAAAVD010000049.1"/>
</dbReference>
<evidence type="ECO:0008006" key="4">
    <source>
        <dbReference type="Google" id="ProtNLM"/>
    </source>
</evidence>
<dbReference type="AlphaFoldDB" id="A0A9W6I3N4"/>
<evidence type="ECO:0000313" key="3">
    <source>
        <dbReference type="Proteomes" id="UP001143474"/>
    </source>
</evidence>
<evidence type="ECO:0000313" key="2">
    <source>
        <dbReference type="EMBL" id="GLK11446.1"/>
    </source>
</evidence>
<dbReference type="EMBL" id="BSEV01000011">
    <property type="protein sequence ID" value="GLK11446.1"/>
    <property type="molecule type" value="Genomic_DNA"/>
</dbReference>
<reference evidence="2" key="2">
    <citation type="submission" date="2023-01" db="EMBL/GenBank/DDBJ databases">
        <authorList>
            <person name="Sun Q."/>
            <person name="Evtushenko L."/>
        </authorList>
    </citation>
    <scope>NUCLEOTIDE SEQUENCE</scope>
    <source>
        <strain evidence="2">VKM Ac-2007</strain>
    </source>
</reference>
<name>A0A9W6I3N4_9ACTN</name>
<sequence>MKKRRTLAAAMLAACAMATVVTAAPAQAKTMDWDNCPEGYVCLYGDTYGRGRYSNTPGTDRANVGPHINDLTSSIWNRTNDAVCFYEHTNWGGRTLIGVPPGGWVDNVGASANDKISSYRGNVWCRW</sequence>
<keyword evidence="1" id="KW-0732">Signal</keyword>
<gene>
    <name evidence="2" type="ORF">GCM10017600_48530</name>
</gene>
<feature type="chain" id="PRO_5040812452" description="Peptidase inhibitor family I36" evidence="1">
    <location>
        <begin position="24"/>
        <end position="127"/>
    </location>
</feature>
<accession>A0A9W6I3N4</accession>
<feature type="signal peptide" evidence="1">
    <location>
        <begin position="1"/>
        <end position="23"/>
    </location>
</feature>
<dbReference type="Pfam" id="PF03995">
    <property type="entry name" value="Inhibitor_I36"/>
    <property type="match status" value="1"/>
</dbReference>
<evidence type="ECO:0000256" key="1">
    <source>
        <dbReference type="SAM" id="SignalP"/>
    </source>
</evidence>
<organism evidence="2 3">
    <name type="scientific">Streptosporangium carneum</name>
    <dbReference type="NCBI Taxonomy" id="47481"/>
    <lineage>
        <taxon>Bacteria</taxon>
        <taxon>Bacillati</taxon>
        <taxon>Actinomycetota</taxon>
        <taxon>Actinomycetes</taxon>
        <taxon>Streptosporangiales</taxon>
        <taxon>Streptosporangiaceae</taxon>
        <taxon>Streptosporangium</taxon>
    </lineage>
</organism>
<keyword evidence="3" id="KW-1185">Reference proteome</keyword>